<name>A0AC34R7U1_9BILA</name>
<organism evidence="1 2">
    <name type="scientific">Panagrolaimus sp. JU765</name>
    <dbReference type="NCBI Taxonomy" id="591449"/>
    <lineage>
        <taxon>Eukaryota</taxon>
        <taxon>Metazoa</taxon>
        <taxon>Ecdysozoa</taxon>
        <taxon>Nematoda</taxon>
        <taxon>Chromadorea</taxon>
        <taxon>Rhabditida</taxon>
        <taxon>Tylenchina</taxon>
        <taxon>Panagrolaimomorpha</taxon>
        <taxon>Panagrolaimoidea</taxon>
        <taxon>Panagrolaimidae</taxon>
        <taxon>Panagrolaimus</taxon>
    </lineage>
</organism>
<evidence type="ECO:0000313" key="1">
    <source>
        <dbReference type="Proteomes" id="UP000887576"/>
    </source>
</evidence>
<sequence length="415" mass="44891">MSNHEKVETTQQSIAILDAAINSILEDDQNSKNVASAVDKLHAHSPGVNTAIERLSPVKTAREGRSPRAIDAKKQPTSSVRTAKSPIVQIQTGRSRSPVATAKDSSNSTRSALSPSNKSKRAQPKNGKQPTTVRTDRSIPSDRSRSTKTGLSVTPTKSYIKLSRSDVKAALGKKKGVTGLSKLLRDVSDVNTGREKSGSSTNSDASSTTKKKLTPAEQWKHVQSGPGPKIVPKEAASSDASLKTAHTSETNLHTAREKSSRKPFQTQEPFRTGRSPSYGTERSPDPATAKSPIVSATKFELFVVILYGLIYLLFTISLFIALLARHVLIWLLSSSQYGKKDPVGDGPAKTAIKAFLNSVKGFAQAANFDAYDESNAKNIFLSVEEKPDLKSKKLKYWLVPFPAIFGFDSGRLTQS</sequence>
<dbReference type="WBParaSite" id="JU765_v2.g4322.t1">
    <property type="protein sequence ID" value="JU765_v2.g4322.t1"/>
    <property type="gene ID" value="JU765_v2.g4322"/>
</dbReference>
<proteinExistence type="predicted"/>
<dbReference type="Proteomes" id="UP000887576">
    <property type="component" value="Unplaced"/>
</dbReference>
<protein>
    <submittedName>
        <fullName evidence="2">Uncharacterized protein</fullName>
    </submittedName>
</protein>
<accession>A0AC34R7U1</accession>
<reference evidence="2" key="1">
    <citation type="submission" date="2022-11" db="UniProtKB">
        <authorList>
            <consortium name="WormBaseParasite"/>
        </authorList>
    </citation>
    <scope>IDENTIFICATION</scope>
</reference>
<evidence type="ECO:0000313" key="2">
    <source>
        <dbReference type="WBParaSite" id="JU765_v2.g4322.t1"/>
    </source>
</evidence>